<organism evidence="1 2">
    <name type="scientific">Vibrio spartinae</name>
    <dbReference type="NCBI Taxonomy" id="1918945"/>
    <lineage>
        <taxon>Bacteria</taxon>
        <taxon>Pseudomonadati</taxon>
        <taxon>Pseudomonadota</taxon>
        <taxon>Gammaproteobacteria</taxon>
        <taxon>Vibrionales</taxon>
        <taxon>Vibrionaceae</taxon>
        <taxon>Vibrio</taxon>
    </lineage>
</organism>
<dbReference type="AlphaFoldDB" id="A0A1N6M9F1"/>
<name>A0A1N6M9F1_9VIBR</name>
<evidence type="ECO:0000313" key="2">
    <source>
        <dbReference type="Proteomes" id="UP000184774"/>
    </source>
</evidence>
<dbReference type="RefSeq" id="WP_074374551.1">
    <property type="nucleotide sequence ID" value="NZ_AP024907.1"/>
</dbReference>
<proteinExistence type="predicted"/>
<gene>
    <name evidence="1" type="ORF">VSP9026_03848</name>
</gene>
<protein>
    <submittedName>
        <fullName evidence="1">Uncharacterized protein</fullName>
    </submittedName>
</protein>
<evidence type="ECO:0000313" key="1">
    <source>
        <dbReference type="EMBL" id="SIO96088.1"/>
    </source>
</evidence>
<dbReference type="Proteomes" id="UP000184774">
    <property type="component" value="Unassembled WGS sequence"/>
</dbReference>
<reference evidence="1 2" key="1">
    <citation type="submission" date="2016-12" db="EMBL/GenBank/DDBJ databases">
        <authorList>
            <person name="Song W.-J."/>
            <person name="Kurnit D.M."/>
        </authorList>
    </citation>
    <scope>NUCLEOTIDE SEQUENCE [LARGE SCALE GENOMIC DNA]</scope>
    <source>
        <strain evidence="1 2">CECT 9026</strain>
    </source>
</reference>
<accession>A0A1N6M9F1</accession>
<sequence length="465" mass="51471">MALDTRGFADGALRGFEVMDNYYRRQHSLKQADEQMTMARENQAISLKAHDQQMKLAQERSDRERSEFDAKYGTVGEDGERIGGWLAKQRAQQGKVADAQLAASQSKQKLSDYQLNQAQKTNYIRDNLPLVQNAWKRYNDSGEVDPVLDNEYIRGSAYDPRRYLSKKVNHAFDVIESKLPQIAQGQVKSDDPDFVSALGVMYEGQVKASIGQQDPITGKTIRDAKLGGVHLANDIDPNQLGDQPGIVLTTMVDYGDGKWVAKPVTNNRSTDLNDTVKVIPLNRAMKDITSQLALRRQAASSDAYKQVFGKSRQNQSKYDDAIVALEKEKMKAIAQVLSPESEAGQKQIAAINAQFDASAQNLQQRLLGEQRSNARTTTGTTQVPQWAGGNPVKLKFARALQANGYDVGQMPKADLDDAWKAERESRLAADNSQLVGQYKNRGAADADNAENAGQSHLMSVMGYRP</sequence>
<dbReference type="EMBL" id="FSSB01000025">
    <property type="protein sequence ID" value="SIO96088.1"/>
    <property type="molecule type" value="Genomic_DNA"/>
</dbReference>
<dbReference type="OrthoDB" id="5841159at2"/>